<gene>
    <name evidence="1" type="ORF">UFOVP665_39</name>
</gene>
<dbReference type="EMBL" id="LR796640">
    <property type="protein sequence ID" value="CAB4156053.1"/>
    <property type="molecule type" value="Genomic_DNA"/>
</dbReference>
<proteinExistence type="predicted"/>
<sequence>MKDEVLTLSEFYDRADPFKRTLGGQEYEFINVAYWYEGELKHGVVNLSASTPEEIEANVELQQYDEQEVVFVSYGLVDLYEVFMEAGQFCDGLLCHVDGVNPDPEHWFSDSVGGHAKEGLLLFTCEVETLISVYATDESAAYDKAQEYLRKQSEELWEMGNLHHTEVTRG</sequence>
<name>A0A6J5NB13_9CAUD</name>
<organism evidence="1">
    <name type="scientific">uncultured Caudovirales phage</name>
    <dbReference type="NCBI Taxonomy" id="2100421"/>
    <lineage>
        <taxon>Viruses</taxon>
        <taxon>Duplodnaviria</taxon>
        <taxon>Heunggongvirae</taxon>
        <taxon>Uroviricota</taxon>
        <taxon>Caudoviricetes</taxon>
        <taxon>Peduoviridae</taxon>
        <taxon>Maltschvirus</taxon>
        <taxon>Maltschvirus maltsch</taxon>
    </lineage>
</organism>
<accession>A0A6J5NB13</accession>
<reference evidence="1" key="1">
    <citation type="submission" date="2020-04" db="EMBL/GenBank/DDBJ databases">
        <authorList>
            <person name="Chiriac C."/>
            <person name="Salcher M."/>
            <person name="Ghai R."/>
            <person name="Kavagutti S V."/>
        </authorList>
    </citation>
    <scope>NUCLEOTIDE SEQUENCE</scope>
</reference>
<protein>
    <submittedName>
        <fullName evidence="1">Uncharacterized protein</fullName>
    </submittedName>
</protein>
<evidence type="ECO:0000313" key="1">
    <source>
        <dbReference type="EMBL" id="CAB4156053.1"/>
    </source>
</evidence>